<feature type="domain" description="AGC-kinase C-terminal" evidence="18">
    <location>
        <begin position="327"/>
        <end position="397"/>
    </location>
</feature>
<dbReference type="PANTHER" id="PTHR22775:SF50">
    <property type="entry name" value="SORTING NEXIN 19B"/>
    <property type="match status" value="1"/>
</dbReference>
<dbReference type="InterPro" id="IPR017892">
    <property type="entry name" value="Pkinase_C"/>
</dbReference>
<dbReference type="PROSITE" id="PS50195">
    <property type="entry name" value="PX"/>
    <property type="match status" value="1"/>
</dbReference>
<keyword evidence="14" id="KW-0812">Transmembrane</keyword>
<evidence type="ECO:0000256" key="8">
    <source>
        <dbReference type="ARBA" id="ARBA00022777"/>
    </source>
</evidence>
<keyword evidence="4" id="KW-0723">Serine/threonine-protein kinase</keyword>
<evidence type="ECO:0000256" key="9">
    <source>
        <dbReference type="ARBA" id="ARBA00022840"/>
    </source>
</evidence>
<evidence type="ECO:0000256" key="12">
    <source>
        <dbReference type="PROSITE-ProRule" id="PRU10141"/>
    </source>
</evidence>
<dbReference type="SMART" id="SM00220">
    <property type="entry name" value="S_TKc"/>
    <property type="match status" value="1"/>
</dbReference>
<reference evidence="19" key="1">
    <citation type="submission" date="2020-07" db="EMBL/GenBank/DDBJ databases">
        <title>Clarias magur genome sequencing, assembly and annotation.</title>
        <authorList>
            <person name="Kushwaha B."/>
            <person name="Kumar R."/>
            <person name="Das P."/>
            <person name="Joshi C.G."/>
            <person name="Kumar D."/>
            <person name="Nagpure N.S."/>
            <person name="Pandey M."/>
            <person name="Agarwal S."/>
            <person name="Srivastava S."/>
            <person name="Singh M."/>
            <person name="Sahoo L."/>
            <person name="Jayasankar P."/>
            <person name="Meher P.K."/>
            <person name="Koringa P.G."/>
            <person name="Iquebal M.A."/>
            <person name="Das S.P."/>
            <person name="Bit A."/>
            <person name="Patnaik S."/>
            <person name="Patel N."/>
            <person name="Shah T.M."/>
            <person name="Hinsu A."/>
            <person name="Jena J.K."/>
        </authorList>
    </citation>
    <scope>NUCLEOTIDE SEQUENCE</scope>
    <source>
        <strain evidence="19">CIFAMagur01</strain>
        <tissue evidence="19">Testis</tissue>
    </source>
</reference>
<protein>
    <recommendedName>
        <fullName evidence="3">non-specific serine/threonine protein kinase</fullName>
        <ecNumber evidence="3">2.7.11.1</ecNumber>
    </recommendedName>
</protein>
<keyword evidence="7 12" id="KW-0547">Nucleotide-binding</keyword>
<feature type="region of interest" description="Disordered" evidence="13">
    <location>
        <begin position="799"/>
        <end position="846"/>
    </location>
</feature>
<keyword evidence="14" id="KW-0472">Membrane</keyword>
<comment type="catalytic activity">
    <reaction evidence="11">
        <text>L-seryl-[protein] + ATP = O-phospho-L-seryl-[protein] + ADP + H(+)</text>
        <dbReference type="Rhea" id="RHEA:17989"/>
        <dbReference type="Rhea" id="RHEA-COMP:9863"/>
        <dbReference type="Rhea" id="RHEA-COMP:11604"/>
        <dbReference type="ChEBI" id="CHEBI:15378"/>
        <dbReference type="ChEBI" id="CHEBI:29999"/>
        <dbReference type="ChEBI" id="CHEBI:30616"/>
        <dbReference type="ChEBI" id="CHEBI:83421"/>
        <dbReference type="ChEBI" id="CHEBI:456216"/>
        <dbReference type="EC" id="2.7.11.1"/>
    </reaction>
</comment>
<feature type="binding site" evidence="12">
    <location>
        <position position="97"/>
    </location>
    <ligand>
        <name>ATP</name>
        <dbReference type="ChEBI" id="CHEBI:30616"/>
    </ligand>
</feature>
<dbReference type="InterPro" id="IPR011009">
    <property type="entry name" value="Kinase-like_dom_sf"/>
</dbReference>
<sequence>MAGVFDIDLDQPEENVSDDELEEAQINDIMDQRSGFEFNMDDCEKIEISEDSVNQGTESIRPECFELLRVLGKGGYGKVFQVRKVAGAGSGKIFAMKVLKKAMIVRNAKDTAHTKAERNILEEVKHPFIVDLIYAFQTGGKLYLILEYLSGGELFMQLEREGIFMEDTACFYLAEISMALGHLHQKGIIYRDLKPENIMLNSQGHVKLTDFGLCKESIHDGTVTHTFCGTIEYMAPEILTRNGHNRAVDWWSLGALMYDMLTGAPPFTGENRKKTIDKILKCKLNLPPYLTHEARDLLKKLLKRTASSRLGAGPGDATEVQTHPFFRHINWEDLLARKVDPPFKPFLQSAEDVSQFDSKFTSQTPVDSPDDSTLSESANQVFLGFTYVAPSVLENVKEKFSFEPKIRSPRRFLGSPRTPVSPVKFPGDCWPRCPGMPGSSTLQSPSEHAMDVSTADQMEISASTEVTAPLPIRQPTGSAMVIKEREPALAMAQPEDFSPSMMALSDFMVQRKLLGFGILLAWVILFHLLVNVWLLCVFTSLLVVLGGWLGSQALLESESVIHLERFITLDEIRSSADSEMLLDHEIKNTVSKIIRDFVSSWYNTVSTEREFEDEIHNAMISMAMELKLRAKKVDRKALTAKILDLCGCHLQCYTQAKEILAGKSGKGQSLSAHENLWEAYSMSCVSHPALQSPAVEVNYARAIVDLLLHVLVPPPHLETRTGRFVVCELITCNVLLPLIAKLSDPDWLNMFIVNVFTRSKNPETKQTEEMASSPIMVLSEEMSQDVEVSASLTLKIKPDLPSVTDAPTPDLTNSDVLNSADPYYPQNQEDEGSRQSFSSEHPGFNSKDYLRLQKSNPFYQETDSDLESPLNEFKRSSLESLVLIGAEEETSEPVTESPLLTDGILDPKDEPHVFSNAPRLVESEIIEQCIDTTDGTDELSSSFCALQEIEKCTSKLEMTSVENSGVVNSNGLTLSETLQASSPSAGSMPLSPFSFEPLSSPEGPVVIQNLRITGTITAKEHRGTGSHPYTLYTVKYETAGDSENPGTLQSVAYHMVNRRYSEFLNLQTRLEEKPELRKILKHIKGPKKIFPDLPFGNMDSDRVEARKSLLETFLKQLCAIPETANSEEMQEFLALNTDARIAFVKKPFVSRIDKIVVNAIVDTLKTAFPRSEPQSPTDEMDVEPDGKLPSDRKSKSRMRFSSKIAPALNVSDMKPKVLFCFDEGSTVFNCLTMNSLESFILEREQLVNKASLRDADGERDPSLWAKCDTETCVCSKKELQNIVPYQGETVLADMALNVLCLLMKDQWSWLCTENIQRSIRLLFGTLIERWLEVGVANLTCMTYWVTYLRVLQQAVWPGGTLPTHPRPLRTQQQKVDTKQQSLQCLMNLLPDLVSDMLGSEKYKHSWQVVLDSLQDSTIN</sequence>
<evidence type="ECO:0000256" key="5">
    <source>
        <dbReference type="ARBA" id="ARBA00022553"/>
    </source>
</evidence>
<dbReference type="PANTHER" id="PTHR22775">
    <property type="entry name" value="SORTING NEXIN"/>
    <property type="match status" value="1"/>
</dbReference>
<dbReference type="EMBL" id="QNUK01000015">
    <property type="protein sequence ID" value="KAF5908197.1"/>
    <property type="molecule type" value="Genomic_DNA"/>
</dbReference>
<dbReference type="Pfam" id="PF00433">
    <property type="entry name" value="Pkinase_C"/>
    <property type="match status" value="1"/>
</dbReference>
<dbReference type="FunFam" id="3.30.200.20:FF:000686">
    <property type="entry name" value="Ribosomal protein S6 kinase"/>
    <property type="match status" value="1"/>
</dbReference>
<keyword evidence="6" id="KW-0808">Transferase</keyword>
<feature type="domain" description="PX" evidence="16">
    <location>
        <begin position="1010"/>
        <end position="1140"/>
    </location>
</feature>
<comment type="caution">
    <text evidence="19">The sequence shown here is derived from an EMBL/GenBank/DDBJ whole genome shotgun (WGS) entry which is preliminary data.</text>
</comment>
<dbReference type="InterPro" id="IPR000719">
    <property type="entry name" value="Prot_kinase_dom"/>
</dbReference>
<dbReference type="SUPFAM" id="SSF56112">
    <property type="entry name" value="Protein kinase-like (PK-like)"/>
    <property type="match status" value="1"/>
</dbReference>
<feature type="region of interest" description="Disordered" evidence="13">
    <location>
        <begin position="1168"/>
        <end position="1196"/>
    </location>
</feature>
<dbReference type="GO" id="GO:0005524">
    <property type="term" value="F:ATP binding"/>
    <property type="evidence" value="ECO:0007669"/>
    <property type="project" value="UniProtKB-UniRule"/>
</dbReference>
<evidence type="ECO:0000256" key="13">
    <source>
        <dbReference type="SAM" id="MobiDB-lite"/>
    </source>
</evidence>
<dbReference type="InterPro" id="IPR037909">
    <property type="entry name" value="SNX19_PX"/>
</dbReference>
<accession>A0A8J4UW95</accession>
<dbReference type="InterPro" id="IPR000961">
    <property type="entry name" value="AGC-kinase_C"/>
</dbReference>
<dbReference type="CDD" id="cd06893">
    <property type="entry name" value="PX_SNX19"/>
    <property type="match status" value="1"/>
</dbReference>
<dbReference type="InterPro" id="IPR001683">
    <property type="entry name" value="PX_dom"/>
</dbReference>
<comment type="catalytic activity">
    <reaction evidence="10">
        <text>L-threonyl-[protein] + ATP = O-phospho-L-threonyl-[protein] + ADP + H(+)</text>
        <dbReference type="Rhea" id="RHEA:46608"/>
        <dbReference type="Rhea" id="RHEA-COMP:11060"/>
        <dbReference type="Rhea" id="RHEA-COMP:11605"/>
        <dbReference type="ChEBI" id="CHEBI:15378"/>
        <dbReference type="ChEBI" id="CHEBI:30013"/>
        <dbReference type="ChEBI" id="CHEBI:30616"/>
        <dbReference type="ChEBI" id="CHEBI:61977"/>
        <dbReference type="ChEBI" id="CHEBI:456216"/>
        <dbReference type="EC" id="2.7.11.1"/>
    </reaction>
</comment>
<dbReference type="InterPro" id="IPR003114">
    <property type="entry name" value="Phox_assoc"/>
</dbReference>
<dbReference type="FunFam" id="1.10.510.10:FF:000092">
    <property type="entry name" value="Ribosomal protein S6 kinase"/>
    <property type="match status" value="1"/>
</dbReference>
<dbReference type="Pfam" id="PF02194">
    <property type="entry name" value="PXA"/>
    <property type="match status" value="1"/>
</dbReference>
<dbReference type="SMART" id="SM00133">
    <property type="entry name" value="S_TK_X"/>
    <property type="match status" value="1"/>
</dbReference>
<evidence type="ECO:0000259" key="16">
    <source>
        <dbReference type="PROSITE" id="PS50195"/>
    </source>
</evidence>
<keyword evidence="14" id="KW-1133">Transmembrane helix</keyword>
<evidence type="ECO:0000259" key="17">
    <source>
        <dbReference type="PROSITE" id="PS51207"/>
    </source>
</evidence>
<evidence type="ECO:0000256" key="11">
    <source>
        <dbReference type="ARBA" id="ARBA00048679"/>
    </source>
</evidence>
<evidence type="ECO:0000256" key="3">
    <source>
        <dbReference type="ARBA" id="ARBA00012513"/>
    </source>
</evidence>
<feature type="transmembrane region" description="Helical" evidence="14">
    <location>
        <begin position="516"/>
        <end position="549"/>
    </location>
</feature>
<name>A0A8J4UW95_CLAMG</name>
<dbReference type="OrthoDB" id="5582218at2759"/>
<dbReference type="Pfam" id="PF08628">
    <property type="entry name" value="Nexin_C"/>
    <property type="match status" value="1"/>
</dbReference>
<dbReference type="CDD" id="cd05584">
    <property type="entry name" value="STKc_p70S6K"/>
    <property type="match status" value="1"/>
</dbReference>
<evidence type="ECO:0000313" key="20">
    <source>
        <dbReference type="Proteomes" id="UP000727407"/>
    </source>
</evidence>
<organism evidence="19 20">
    <name type="scientific">Clarias magur</name>
    <name type="common">Asian catfish</name>
    <name type="synonym">Macropteronotus magur</name>
    <dbReference type="NCBI Taxonomy" id="1594786"/>
    <lineage>
        <taxon>Eukaryota</taxon>
        <taxon>Metazoa</taxon>
        <taxon>Chordata</taxon>
        <taxon>Craniata</taxon>
        <taxon>Vertebrata</taxon>
        <taxon>Euteleostomi</taxon>
        <taxon>Actinopterygii</taxon>
        <taxon>Neopterygii</taxon>
        <taxon>Teleostei</taxon>
        <taxon>Ostariophysi</taxon>
        <taxon>Siluriformes</taxon>
        <taxon>Clariidae</taxon>
        <taxon>Clarias</taxon>
    </lineage>
</organism>
<evidence type="ECO:0000256" key="10">
    <source>
        <dbReference type="ARBA" id="ARBA00047899"/>
    </source>
</evidence>
<dbReference type="InterPro" id="IPR013937">
    <property type="entry name" value="Sorting_nexin_C"/>
</dbReference>
<dbReference type="PROSITE" id="PS50011">
    <property type="entry name" value="PROTEIN_KINASE_DOM"/>
    <property type="match status" value="1"/>
</dbReference>
<evidence type="ECO:0000259" key="18">
    <source>
        <dbReference type="PROSITE" id="PS51285"/>
    </source>
</evidence>
<evidence type="ECO:0000259" key="15">
    <source>
        <dbReference type="PROSITE" id="PS50011"/>
    </source>
</evidence>
<dbReference type="Gene3D" id="1.10.510.10">
    <property type="entry name" value="Transferase(Phosphotransferase) domain 1"/>
    <property type="match status" value="1"/>
</dbReference>
<dbReference type="SMART" id="SM00312">
    <property type="entry name" value="PX"/>
    <property type="match status" value="1"/>
</dbReference>
<dbReference type="Pfam" id="PF00069">
    <property type="entry name" value="Pkinase"/>
    <property type="match status" value="1"/>
</dbReference>
<dbReference type="InterPro" id="IPR008271">
    <property type="entry name" value="Ser/Thr_kinase_AS"/>
</dbReference>
<feature type="compositionally biased region" description="Basic and acidic residues" evidence="13">
    <location>
        <begin position="1184"/>
        <end position="1193"/>
    </location>
</feature>
<evidence type="ECO:0000256" key="1">
    <source>
        <dbReference type="ARBA" id="ARBA00009804"/>
    </source>
</evidence>
<feature type="region of interest" description="Disordered" evidence="13">
    <location>
        <begin position="887"/>
        <end position="908"/>
    </location>
</feature>
<keyword evidence="5" id="KW-0597">Phosphoprotein</keyword>
<proteinExistence type="inferred from homology"/>
<dbReference type="Proteomes" id="UP000727407">
    <property type="component" value="Unassembled WGS sequence"/>
</dbReference>
<dbReference type="Gene3D" id="3.30.200.20">
    <property type="entry name" value="Phosphorylase Kinase, domain 1"/>
    <property type="match status" value="1"/>
</dbReference>
<dbReference type="PROSITE" id="PS51285">
    <property type="entry name" value="AGC_KINASE_CTER"/>
    <property type="match status" value="1"/>
</dbReference>
<evidence type="ECO:0000256" key="2">
    <source>
        <dbReference type="ARBA" id="ARBA00010883"/>
    </source>
</evidence>
<feature type="domain" description="PXA" evidence="17">
    <location>
        <begin position="579"/>
        <end position="760"/>
    </location>
</feature>
<keyword evidence="20" id="KW-1185">Reference proteome</keyword>
<dbReference type="PROSITE" id="PS00108">
    <property type="entry name" value="PROTEIN_KINASE_ST"/>
    <property type="match status" value="1"/>
</dbReference>
<feature type="domain" description="Protein kinase" evidence="15">
    <location>
        <begin position="65"/>
        <end position="326"/>
    </location>
</feature>
<dbReference type="SUPFAM" id="SSF64268">
    <property type="entry name" value="PX domain"/>
    <property type="match status" value="1"/>
</dbReference>
<dbReference type="GO" id="GO:0004674">
    <property type="term" value="F:protein serine/threonine kinase activity"/>
    <property type="evidence" value="ECO:0007669"/>
    <property type="project" value="UniProtKB-KW"/>
</dbReference>
<keyword evidence="9 12" id="KW-0067">ATP-binding</keyword>
<evidence type="ECO:0000256" key="14">
    <source>
        <dbReference type="SAM" id="Phobius"/>
    </source>
</evidence>
<evidence type="ECO:0000313" key="19">
    <source>
        <dbReference type="EMBL" id="KAF5908197.1"/>
    </source>
</evidence>
<dbReference type="InterPro" id="IPR036871">
    <property type="entry name" value="PX_dom_sf"/>
</dbReference>
<dbReference type="Pfam" id="PF00787">
    <property type="entry name" value="PX"/>
    <property type="match status" value="1"/>
</dbReference>
<dbReference type="EC" id="2.7.11.1" evidence="3"/>
<comment type="similarity">
    <text evidence="1">Belongs to the protein kinase superfamily. AGC Ser/Thr protein kinase family. S6 kinase subfamily.</text>
</comment>
<dbReference type="InterPro" id="IPR017441">
    <property type="entry name" value="Protein_kinase_ATP_BS"/>
</dbReference>
<evidence type="ECO:0000256" key="4">
    <source>
        <dbReference type="ARBA" id="ARBA00022527"/>
    </source>
</evidence>
<dbReference type="PROSITE" id="PS51207">
    <property type="entry name" value="PXA"/>
    <property type="match status" value="1"/>
</dbReference>
<dbReference type="SMART" id="SM00313">
    <property type="entry name" value="PXA"/>
    <property type="match status" value="1"/>
</dbReference>
<evidence type="ECO:0000256" key="7">
    <source>
        <dbReference type="ARBA" id="ARBA00022741"/>
    </source>
</evidence>
<dbReference type="Gene3D" id="3.30.1520.10">
    <property type="entry name" value="Phox-like domain"/>
    <property type="match status" value="1"/>
</dbReference>
<gene>
    <name evidence="19" type="primary">snx19</name>
    <name evidence="19" type="ORF">DAT39_002087</name>
</gene>
<evidence type="ECO:0000256" key="6">
    <source>
        <dbReference type="ARBA" id="ARBA00022679"/>
    </source>
</evidence>
<keyword evidence="8" id="KW-0418">Kinase</keyword>
<dbReference type="PROSITE" id="PS00107">
    <property type="entry name" value="PROTEIN_KINASE_ATP"/>
    <property type="match status" value="1"/>
</dbReference>
<comment type="similarity">
    <text evidence="2">Belongs to the sorting nexin family.</text>
</comment>
<feature type="non-terminal residue" evidence="19">
    <location>
        <position position="1"/>
    </location>
</feature>
<dbReference type="GO" id="GO:0035091">
    <property type="term" value="F:phosphatidylinositol binding"/>
    <property type="evidence" value="ECO:0007669"/>
    <property type="project" value="InterPro"/>
</dbReference>